<dbReference type="PANTHER" id="PTHR37326:SF1">
    <property type="entry name" value="BLL3975 PROTEIN"/>
    <property type="match status" value="1"/>
</dbReference>
<reference evidence="7 8" key="1">
    <citation type="submission" date="2016-10" db="EMBL/GenBank/DDBJ databases">
        <authorList>
            <person name="de Groot N.N."/>
        </authorList>
    </citation>
    <scope>NUCLEOTIDE SEQUENCE [LARGE SCALE GENOMIC DNA]</scope>
    <source>
        <strain evidence="7 8">DSM 21019</strain>
    </source>
</reference>
<evidence type="ECO:0000256" key="3">
    <source>
        <dbReference type="ARBA" id="ARBA00022801"/>
    </source>
</evidence>
<evidence type="ECO:0000256" key="4">
    <source>
        <dbReference type="ARBA" id="ARBA00022833"/>
    </source>
</evidence>
<feature type="domain" description="Succinylglutamate desuccinylase/Aspartoacylase catalytic" evidence="6">
    <location>
        <begin position="67"/>
        <end position="260"/>
    </location>
</feature>
<keyword evidence="3" id="KW-0378">Hydrolase</keyword>
<organism evidence="7 8">
    <name type="scientific">Robiginitalea myxolifaciens</name>
    <dbReference type="NCBI Taxonomy" id="400055"/>
    <lineage>
        <taxon>Bacteria</taxon>
        <taxon>Pseudomonadati</taxon>
        <taxon>Bacteroidota</taxon>
        <taxon>Flavobacteriia</taxon>
        <taxon>Flavobacteriales</taxon>
        <taxon>Flavobacteriaceae</taxon>
        <taxon>Robiginitalea</taxon>
    </lineage>
</organism>
<dbReference type="STRING" id="400055.SAMN04490243_2167"/>
<proteinExistence type="predicted"/>
<dbReference type="GO" id="GO:0016788">
    <property type="term" value="F:hydrolase activity, acting on ester bonds"/>
    <property type="evidence" value="ECO:0007669"/>
    <property type="project" value="InterPro"/>
</dbReference>
<dbReference type="CDD" id="cd18174">
    <property type="entry name" value="M14_ASTE_ASPA_like"/>
    <property type="match status" value="1"/>
</dbReference>
<evidence type="ECO:0000256" key="5">
    <source>
        <dbReference type="SAM" id="SignalP"/>
    </source>
</evidence>
<evidence type="ECO:0000313" key="8">
    <source>
        <dbReference type="Proteomes" id="UP000199534"/>
    </source>
</evidence>
<gene>
    <name evidence="7" type="ORF">SAMN04490243_2167</name>
</gene>
<dbReference type="RefSeq" id="WP_092982601.1">
    <property type="nucleotide sequence ID" value="NZ_FOYQ01000002.1"/>
</dbReference>
<dbReference type="PANTHER" id="PTHR37326">
    <property type="entry name" value="BLL3975 PROTEIN"/>
    <property type="match status" value="1"/>
</dbReference>
<keyword evidence="5" id="KW-0732">Signal</keyword>
<dbReference type="GO" id="GO:0046872">
    <property type="term" value="F:metal ion binding"/>
    <property type="evidence" value="ECO:0007669"/>
    <property type="project" value="UniProtKB-KW"/>
</dbReference>
<dbReference type="GO" id="GO:0016811">
    <property type="term" value="F:hydrolase activity, acting on carbon-nitrogen (but not peptide) bonds, in linear amides"/>
    <property type="evidence" value="ECO:0007669"/>
    <property type="project" value="InterPro"/>
</dbReference>
<dbReference type="Gene3D" id="3.40.630.10">
    <property type="entry name" value="Zn peptidases"/>
    <property type="match status" value="1"/>
</dbReference>
<evidence type="ECO:0000259" key="6">
    <source>
        <dbReference type="Pfam" id="PF24827"/>
    </source>
</evidence>
<accession>A0A1I6H304</accession>
<dbReference type="InterPro" id="IPR055438">
    <property type="entry name" value="AstE_AspA_cat"/>
</dbReference>
<feature type="chain" id="PRO_5011791250" description="Succinylglutamate desuccinylase/Aspartoacylase catalytic domain-containing protein" evidence="5">
    <location>
        <begin position="25"/>
        <end position="352"/>
    </location>
</feature>
<comment type="cofactor">
    <cofactor evidence="1">
        <name>Zn(2+)</name>
        <dbReference type="ChEBI" id="CHEBI:29105"/>
    </cofactor>
</comment>
<dbReference type="PIRSF" id="PIRSF039012">
    <property type="entry name" value="ASP"/>
    <property type="match status" value="1"/>
</dbReference>
<feature type="signal peptide" evidence="5">
    <location>
        <begin position="1"/>
        <end position="24"/>
    </location>
</feature>
<keyword evidence="8" id="KW-1185">Reference proteome</keyword>
<dbReference type="OrthoDB" id="9782876at2"/>
<keyword evidence="2" id="KW-0479">Metal-binding</keyword>
<keyword evidence="4" id="KW-0862">Zinc</keyword>
<dbReference type="InterPro" id="IPR053138">
    <property type="entry name" value="N-alpha-Ac-DABA_deacetylase"/>
</dbReference>
<evidence type="ECO:0000256" key="1">
    <source>
        <dbReference type="ARBA" id="ARBA00001947"/>
    </source>
</evidence>
<dbReference type="AlphaFoldDB" id="A0A1I6H304"/>
<protein>
    <recommendedName>
        <fullName evidence="6">Succinylglutamate desuccinylase/Aspartoacylase catalytic domain-containing protein</fullName>
    </recommendedName>
</protein>
<evidence type="ECO:0000256" key="2">
    <source>
        <dbReference type="ARBA" id="ARBA00022723"/>
    </source>
</evidence>
<dbReference type="Proteomes" id="UP000199534">
    <property type="component" value="Unassembled WGS sequence"/>
</dbReference>
<evidence type="ECO:0000313" key="7">
    <source>
        <dbReference type="EMBL" id="SFR48800.1"/>
    </source>
</evidence>
<dbReference type="SUPFAM" id="SSF53187">
    <property type="entry name" value="Zn-dependent exopeptidases"/>
    <property type="match status" value="1"/>
</dbReference>
<sequence>MRLTYVHKSILKIVILLFCFTASAQVSFTEKYQSTQLSSVEKFTIDFRDSLDNEISLPVVIIRGKEAGPTLTVLAGVHGYEYPPIIAVQEILKEIVPEQLSGTLILSPVTNTGAFYGRALFINPADGVNLNRSFPGDSQGTVTQQIAHYITTNIIPVSDVFLDIHGGDASEDLVPFVCYYNHEGKSAQTALAAVLSERSGFPNVVSYPYTLKDSEPAKYVFKQAVQDGKVGLSFEAGLLGNVQEGAVALNKNGIYNVMRELGMYETDLVLPTVLNRYNDQVYVRVPQQGIFYSNLRAGDRVDKDQEIGYITDEFGEKLEKIKAPASGLILYKIGTPPVKTGETLMCIGIPEE</sequence>
<dbReference type="Pfam" id="PF24827">
    <property type="entry name" value="AstE_AspA_cat"/>
    <property type="match status" value="1"/>
</dbReference>
<dbReference type="InterPro" id="IPR043795">
    <property type="entry name" value="N-alpha-Ac-DABA-like"/>
</dbReference>
<name>A0A1I6H304_9FLAO</name>
<dbReference type="EMBL" id="FOYQ01000002">
    <property type="protein sequence ID" value="SFR48800.1"/>
    <property type="molecule type" value="Genomic_DNA"/>
</dbReference>